<evidence type="ECO:0000256" key="3">
    <source>
        <dbReference type="ARBA" id="ARBA00022692"/>
    </source>
</evidence>
<dbReference type="AlphaFoldDB" id="A0A2G5CZG5"/>
<comment type="subcellular location">
    <subcellularLocation>
        <location evidence="1">Cell membrane</location>
        <topology evidence="1">Single-pass membrane protein</topology>
    </subcellularLocation>
</comment>
<name>A0A2G5CZG5_AQUCA</name>
<dbReference type="OrthoDB" id="10419021at2759"/>
<keyword evidence="4" id="KW-1133">Transmembrane helix</keyword>
<evidence type="ECO:0000313" key="8">
    <source>
        <dbReference type="EMBL" id="PIA36644.1"/>
    </source>
</evidence>
<proteinExistence type="inferred from homology"/>
<evidence type="ECO:0000256" key="7">
    <source>
        <dbReference type="ARBA" id="ARBA00038080"/>
    </source>
</evidence>
<sequence>MVFSPLIIFEQAERTAVLDQLEPLIIKDKRLEQMLKWEKNDSINHQHSQGRLFRARTVSRERVVDLCLSMEELTVLKIQATRYRPHCIYRGYGIASGDVARRTVIISQLKLLSLKDKKLRKIFKWKKKDVETEQAKEKLCREHTITHEGSPAIEREPNDRIGSKLHQMKHGSRTLAEEKKILKEIDKFVSNIELSTPNETTKAETQYTRAQCVELLARKKAIEDGIRVKDVDLEEVKKEKRAISMKIKFLWKILHL</sequence>
<evidence type="ECO:0000256" key="1">
    <source>
        <dbReference type="ARBA" id="ARBA00004162"/>
    </source>
</evidence>
<keyword evidence="5" id="KW-0175">Coiled coil</keyword>
<dbReference type="Proteomes" id="UP000230069">
    <property type="component" value="Unassembled WGS sequence"/>
</dbReference>
<keyword evidence="6" id="KW-0472">Membrane</keyword>
<keyword evidence="9" id="KW-1185">Reference proteome</keyword>
<evidence type="ECO:0000256" key="4">
    <source>
        <dbReference type="ARBA" id="ARBA00022989"/>
    </source>
</evidence>
<dbReference type="GO" id="GO:0005886">
    <property type="term" value="C:plasma membrane"/>
    <property type="evidence" value="ECO:0007669"/>
    <property type="project" value="UniProtKB-SubCell"/>
</dbReference>
<evidence type="ECO:0000256" key="2">
    <source>
        <dbReference type="ARBA" id="ARBA00022475"/>
    </source>
</evidence>
<evidence type="ECO:0000313" key="9">
    <source>
        <dbReference type="Proteomes" id="UP000230069"/>
    </source>
</evidence>
<evidence type="ECO:0000256" key="6">
    <source>
        <dbReference type="ARBA" id="ARBA00023136"/>
    </source>
</evidence>
<dbReference type="EMBL" id="KZ305050">
    <property type="protein sequence ID" value="PIA36644.1"/>
    <property type="molecule type" value="Genomic_DNA"/>
</dbReference>
<dbReference type="InterPro" id="IPR055282">
    <property type="entry name" value="PPI1-4"/>
</dbReference>
<gene>
    <name evidence="8" type="ORF">AQUCO_03300092v1</name>
</gene>
<dbReference type="PANTHER" id="PTHR32219:SF2">
    <property type="entry name" value="PROTON PUMP-INTERACTOR 1"/>
    <property type="match status" value="1"/>
</dbReference>
<accession>A0A2G5CZG5</accession>
<keyword evidence="2" id="KW-1003">Cell membrane</keyword>
<reference evidence="8 9" key="1">
    <citation type="submission" date="2017-09" db="EMBL/GenBank/DDBJ databases">
        <title>WGS assembly of Aquilegia coerulea Goldsmith.</title>
        <authorList>
            <person name="Hodges S."/>
            <person name="Kramer E."/>
            <person name="Nordborg M."/>
            <person name="Tomkins J."/>
            <person name="Borevitz J."/>
            <person name="Derieg N."/>
            <person name="Yan J."/>
            <person name="Mihaltcheva S."/>
            <person name="Hayes R.D."/>
            <person name="Rokhsar D."/>
        </authorList>
    </citation>
    <scope>NUCLEOTIDE SEQUENCE [LARGE SCALE GENOMIC DNA]</scope>
    <source>
        <strain evidence="9">cv. Goldsmith</strain>
    </source>
</reference>
<keyword evidence="3" id="KW-0812">Transmembrane</keyword>
<evidence type="ECO:0000256" key="5">
    <source>
        <dbReference type="ARBA" id="ARBA00023054"/>
    </source>
</evidence>
<comment type="similarity">
    <text evidence="7">Belongs to the plant Proton pump-interactor protein family.</text>
</comment>
<organism evidence="8 9">
    <name type="scientific">Aquilegia coerulea</name>
    <name type="common">Rocky mountain columbine</name>
    <dbReference type="NCBI Taxonomy" id="218851"/>
    <lineage>
        <taxon>Eukaryota</taxon>
        <taxon>Viridiplantae</taxon>
        <taxon>Streptophyta</taxon>
        <taxon>Embryophyta</taxon>
        <taxon>Tracheophyta</taxon>
        <taxon>Spermatophyta</taxon>
        <taxon>Magnoliopsida</taxon>
        <taxon>Ranunculales</taxon>
        <taxon>Ranunculaceae</taxon>
        <taxon>Thalictroideae</taxon>
        <taxon>Aquilegia</taxon>
    </lineage>
</organism>
<protein>
    <submittedName>
        <fullName evidence="8">Uncharacterized protein</fullName>
    </submittedName>
</protein>
<dbReference type="PANTHER" id="PTHR32219">
    <property type="entry name" value="RNA-BINDING PROTEIN YLMH-RELATED"/>
    <property type="match status" value="1"/>
</dbReference>
<dbReference type="InParanoid" id="A0A2G5CZG5"/>